<proteinExistence type="predicted"/>
<organism evidence="1">
    <name type="scientific">Lepeophtheirus salmonis</name>
    <name type="common">Salmon louse</name>
    <name type="synonym">Caligus salmonis</name>
    <dbReference type="NCBI Taxonomy" id="72036"/>
    <lineage>
        <taxon>Eukaryota</taxon>
        <taxon>Metazoa</taxon>
        <taxon>Ecdysozoa</taxon>
        <taxon>Arthropoda</taxon>
        <taxon>Crustacea</taxon>
        <taxon>Multicrustacea</taxon>
        <taxon>Hexanauplia</taxon>
        <taxon>Copepoda</taxon>
        <taxon>Siphonostomatoida</taxon>
        <taxon>Caligidae</taxon>
        <taxon>Lepeophtheirus</taxon>
    </lineage>
</organism>
<accession>A0A0K2UP71</accession>
<protein>
    <submittedName>
        <fullName evidence="1">Uncharacterized protein</fullName>
    </submittedName>
</protein>
<name>A0A0K2UP71_LEPSM</name>
<sequence length="223" mass="25962">MSLNLNDSTVFAVFMKGTLPLRPLGFKEAEEFILFTSQIDGPPITIRSAAFNKEYSVYFVELEYISIHCVDYTFVSRHFRNSKFSLCPIKHLNDYNERTVFVLVTYPQCLSDTEEAKKLEEGFPRSIIGLDIKNGIRRIFMDISCFDLQPCRIGCIYITIRIVSIQKSILEEFEKIENVDPKSFETIQTDEKFSWESSLECDITLPPENFEKLMEKMNLDNQQ</sequence>
<evidence type="ECO:0000313" key="1">
    <source>
        <dbReference type="EMBL" id="CDW39526.1"/>
    </source>
</evidence>
<dbReference type="EMBL" id="HACA01022165">
    <property type="protein sequence ID" value="CDW39526.1"/>
    <property type="molecule type" value="Transcribed_RNA"/>
</dbReference>
<reference evidence="1" key="1">
    <citation type="submission" date="2014-05" db="EMBL/GenBank/DDBJ databases">
        <authorList>
            <person name="Chronopoulou M."/>
        </authorList>
    </citation>
    <scope>NUCLEOTIDE SEQUENCE</scope>
    <source>
        <tissue evidence="1">Whole organism</tissue>
    </source>
</reference>
<dbReference type="AlphaFoldDB" id="A0A0K2UP71"/>